<feature type="signal peptide" evidence="3">
    <location>
        <begin position="1"/>
        <end position="22"/>
    </location>
</feature>
<keyword evidence="2" id="KW-0812">Transmembrane</keyword>
<organism evidence="4 5">
    <name type="scientific">Clavelina lepadiformis</name>
    <name type="common">Light-bulb sea squirt</name>
    <name type="synonym">Ascidia lepadiformis</name>
    <dbReference type="NCBI Taxonomy" id="159417"/>
    <lineage>
        <taxon>Eukaryota</taxon>
        <taxon>Metazoa</taxon>
        <taxon>Chordata</taxon>
        <taxon>Tunicata</taxon>
        <taxon>Ascidiacea</taxon>
        <taxon>Aplousobranchia</taxon>
        <taxon>Clavelinidae</taxon>
        <taxon>Clavelina</taxon>
    </lineage>
</organism>
<comment type="caution">
    <text evidence="4">The sequence shown here is derived from an EMBL/GenBank/DDBJ whole genome shotgun (WGS) entry which is preliminary data.</text>
</comment>
<feature type="compositionally biased region" description="Polar residues" evidence="1">
    <location>
        <begin position="154"/>
        <end position="168"/>
    </location>
</feature>
<protein>
    <submittedName>
        <fullName evidence="4">Uncharacterized protein</fullName>
    </submittedName>
</protein>
<feature type="chain" id="PRO_5046848707" evidence="3">
    <location>
        <begin position="23"/>
        <end position="434"/>
    </location>
</feature>
<reference evidence="4 5" key="1">
    <citation type="submission" date="2024-02" db="EMBL/GenBank/DDBJ databases">
        <authorList>
            <person name="Daric V."/>
            <person name="Darras S."/>
        </authorList>
    </citation>
    <scope>NUCLEOTIDE SEQUENCE [LARGE SCALE GENOMIC DNA]</scope>
</reference>
<evidence type="ECO:0000256" key="3">
    <source>
        <dbReference type="SAM" id="SignalP"/>
    </source>
</evidence>
<accession>A0ABP0GV79</accession>
<evidence type="ECO:0000256" key="1">
    <source>
        <dbReference type="SAM" id="MobiDB-lite"/>
    </source>
</evidence>
<feature type="transmembrane region" description="Helical" evidence="2">
    <location>
        <begin position="248"/>
        <end position="275"/>
    </location>
</feature>
<evidence type="ECO:0000313" key="4">
    <source>
        <dbReference type="EMBL" id="CAK8694544.1"/>
    </source>
</evidence>
<dbReference type="Proteomes" id="UP001642483">
    <property type="component" value="Unassembled WGS sequence"/>
</dbReference>
<keyword evidence="2" id="KW-1133">Transmembrane helix</keyword>
<keyword evidence="2" id="KW-0472">Membrane</keyword>
<evidence type="ECO:0000256" key="2">
    <source>
        <dbReference type="SAM" id="Phobius"/>
    </source>
</evidence>
<keyword evidence="5" id="KW-1185">Reference proteome</keyword>
<feature type="compositionally biased region" description="Low complexity" evidence="1">
    <location>
        <begin position="131"/>
        <end position="147"/>
    </location>
</feature>
<dbReference type="EMBL" id="CAWYQH010000141">
    <property type="protein sequence ID" value="CAK8694544.1"/>
    <property type="molecule type" value="Genomic_DNA"/>
</dbReference>
<name>A0ABP0GV79_CLALP</name>
<gene>
    <name evidence="4" type="ORF">CVLEPA_LOCUS27908</name>
</gene>
<evidence type="ECO:0000313" key="5">
    <source>
        <dbReference type="Proteomes" id="UP001642483"/>
    </source>
</evidence>
<feature type="region of interest" description="Disordered" evidence="1">
    <location>
        <begin position="129"/>
        <end position="168"/>
    </location>
</feature>
<proteinExistence type="predicted"/>
<keyword evidence="3" id="KW-0732">Signal</keyword>
<sequence>MPFKAVNLAFQLSLLILQVFLTTELEVSTDGPNLTRSMNITEDIAKIVNFTKMITTQKLTYPQIAEAESTTRLSDTTTGNNENTTVFGMQVVTKVYRTIVKQIFYHGIYVMTNGSYGNTMSTSIQPTEPDNTFNTSTPNATTTSSRTASDHTEVNTVSSSKQPSISTADNKNLTTFYENNTNSSAEFELVSSLPAVVSTNPTTTKSTTTFQELQVRKNNKYEKPHDTTDSSTAIPSSNLQDIITRQEFANAVIAAAQGGIIGTLFMCGLVFGVLCSKGVIRVGSMHASSVHPEMSRMLRQAWEEIDEEKRKHKKRKCKTVKTVSTTHVMEKDRHSMRRYAIQNNYINDTEKGKRRHHTDSALKDLPENVPEFISPWEKRTQTRVNIVSQDSNEKPQKIFMKMLNKAAKSGHEQRQMQRKMSYMSPTAFNLSISG</sequence>